<proteinExistence type="predicted"/>
<comment type="caution">
    <text evidence="2">The sequence shown here is derived from an EMBL/GenBank/DDBJ whole genome shotgun (WGS) entry which is preliminary data.</text>
</comment>
<keyword evidence="3" id="KW-1185">Reference proteome</keyword>
<gene>
    <name evidence="2" type="ORF">BD626DRAFT_515489</name>
</gene>
<name>A0A550BXH2_9AGAR</name>
<evidence type="ECO:0000313" key="3">
    <source>
        <dbReference type="Proteomes" id="UP000320762"/>
    </source>
</evidence>
<evidence type="ECO:0000313" key="2">
    <source>
        <dbReference type="EMBL" id="TRM57244.1"/>
    </source>
</evidence>
<evidence type="ECO:0000256" key="1">
    <source>
        <dbReference type="SAM" id="MobiDB-lite"/>
    </source>
</evidence>
<accession>A0A550BXH2</accession>
<dbReference type="EMBL" id="VDMD01000050">
    <property type="protein sequence ID" value="TRM57244.1"/>
    <property type="molecule type" value="Genomic_DNA"/>
</dbReference>
<reference evidence="2 3" key="1">
    <citation type="journal article" date="2019" name="New Phytol.">
        <title>Comparative genomics reveals unique wood-decay strategies and fruiting body development in the Schizophyllaceae.</title>
        <authorList>
            <person name="Almasi E."/>
            <person name="Sahu N."/>
            <person name="Krizsan K."/>
            <person name="Balint B."/>
            <person name="Kovacs G.M."/>
            <person name="Kiss B."/>
            <person name="Cseklye J."/>
            <person name="Drula E."/>
            <person name="Henrissat B."/>
            <person name="Nagy I."/>
            <person name="Chovatia M."/>
            <person name="Adam C."/>
            <person name="LaButti K."/>
            <person name="Lipzen A."/>
            <person name="Riley R."/>
            <person name="Grigoriev I.V."/>
            <person name="Nagy L.G."/>
        </authorList>
    </citation>
    <scope>NUCLEOTIDE SEQUENCE [LARGE SCALE GENOMIC DNA]</scope>
    <source>
        <strain evidence="2 3">NL-1724</strain>
    </source>
</reference>
<organism evidence="2 3">
    <name type="scientific">Schizophyllum amplum</name>
    <dbReference type="NCBI Taxonomy" id="97359"/>
    <lineage>
        <taxon>Eukaryota</taxon>
        <taxon>Fungi</taxon>
        <taxon>Dikarya</taxon>
        <taxon>Basidiomycota</taxon>
        <taxon>Agaricomycotina</taxon>
        <taxon>Agaricomycetes</taxon>
        <taxon>Agaricomycetidae</taxon>
        <taxon>Agaricales</taxon>
        <taxon>Schizophyllaceae</taxon>
        <taxon>Schizophyllum</taxon>
    </lineage>
</organism>
<feature type="region of interest" description="Disordered" evidence="1">
    <location>
        <begin position="177"/>
        <end position="242"/>
    </location>
</feature>
<dbReference type="AlphaFoldDB" id="A0A550BXH2"/>
<dbReference type="Proteomes" id="UP000320762">
    <property type="component" value="Unassembled WGS sequence"/>
</dbReference>
<feature type="compositionally biased region" description="Basic and acidic residues" evidence="1">
    <location>
        <begin position="190"/>
        <end position="223"/>
    </location>
</feature>
<sequence>MIPLSPGAPNPRRQRLTTVQDHAHQYYRFRNEPTVYEAQKHTAEYLRAHLNRARYQFVAAPDNRSQKYFKHKRGAVRHDQELMEEWELSGGAVDEEDRLASMHDKSEKNWEPALYTRVLIETLPPQGAWTWDEVRAYEEEVEAARIYEEELRVYEEAVRVHNEQVRVYEEKMEKKRAREERRARRREKQARRLEEEARLMQSDARRAEDRARRLEEEREESACHLEQGASRAEVEAGKALSDPQEKCTFAGGLLTSCRTLLSGW</sequence>
<protein>
    <submittedName>
        <fullName evidence="2">Uncharacterized protein</fullName>
    </submittedName>
</protein>